<dbReference type="EC" id="2.7.4.25" evidence="8"/>
<evidence type="ECO:0000256" key="5">
    <source>
        <dbReference type="ARBA" id="ARBA00022840"/>
    </source>
</evidence>
<keyword evidence="8" id="KW-0963">Cytoplasm</keyword>
<evidence type="ECO:0000259" key="9">
    <source>
        <dbReference type="Pfam" id="PF02224"/>
    </source>
</evidence>
<reference evidence="10" key="1">
    <citation type="submission" date="2023-07" db="EMBL/GenBank/DDBJ databases">
        <title>Genomic Encyclopedia of Type Strains, Phase IV (KMG-IV): sequencing the most valuable type-strain genomes for metagenomic binning, comparative biology and taxonomic classification.</title>
        <authorList>
            <person name="Goeker M."/>
        </authorList>
    </citation>
    <scope>NUCLEOTIDE SEQUENCE [LARGE SCALE GENOMIC DNA]</scope>
    <source>
        <strain evidence="10">DSM 22019</strain>
    </source>
</reference>
<evidence type="ECO:0000256" key="3">
    <source>
        <dbReference type="ARBA" id="ARBA00022741"/>
    </source>
</evidence>
<evidence type="ECO:0000256" key="6">
    <source>
        <dbReference type="ARBA" id="ARBA00047615"/>
    </source>
</evidence>
<evidence type="ECO:0000256" key="4">
    <source>
        <dbReference type="ARBA" id="ARBA00022777"/>
    </source>
</evidence>
<keyword evidence="2 8" id="KW-0808">Transferase</keyword>
<organism evidence="10 11">
    <name type="scientific">Mycoplasma yeatsii</name>
    <dbReference type="NCBI Taxonomy" id="51365"/>
    <lineage>
        <taxon>Bacteria</taxon>
        <taxon>Bacillati</taxon>
        <taxon>Mycoplasmatota</taxon>
        <taxon>Mollicutes</taxon>
        <taxon>Mycoplasmataceae</taxon>
        <taxon>Mycoplasma</taxon>
    </lineage>
</organism>
<comment type="subcellular location">
    <subcellularLocation>
        <location evidence="8">Cytoplasm</location>
    </subcellularLocation>
</comment>
<dbReference type="SUPFAM" id="SSF52540">
    <property type="entry name" value="P-loop containing nucleoside triphosphate hydrolases"/>
    <property type="match status" value="1"/>
</dbReference>
<dbReference type="InterPro" id="IPR011994">
    <property type="entry name" value="Cytidylate_kinase_dom"/>
</dbReference>
<comment type="catalytic activity">
    <reaction evidence="7 8">
        <text>CMP + ATP = CDP + ADP</text>
        <dbReference type="Rhea" id="RHEA:11600"/>
        <dbReference type="ChEBI" id="CHEBI:30616"/>
        <dbReference type="ChEBI" id="CHEBI:58069"/>
        <dbReference type="ChEBI" id="CHEBI:60377"/>
        <dbReference type="ChEBI" id="CHEBI:456216"/>
        <dbReference type="EC" id="2.7.4.25"/>
    </reaction>
</comment>
<accession>A0ABU0NF11</accession>
<dbReference type="CDD" id="cd02020">
    <property type="entry name" value="CMPK"/>
    <property type="match status" value="1"/>
</dbReference>
<name>A0ABU0NF11_9MOLU</name>
<dbReference type="Proteomes" id="UP001236620">
    <property type="component" value="Unassembled WGS sequence"/>
</dbReference>
<comment type="similarity">
    <text evidence="1 8">Belongs to the cytidylate kinase family. Type 1 subfamily.</text>
</comment>
<dbReference type="GO" id="GO:0016301">
    <property type="term" value="F:kinase activity"/>
    <property type="evidence" value="ECO:0007669"/>
    <property type="project" value="UniProtKB-KW"/>
</dbReference>
<keyword evidence="3 8" id="KW-0547">Nucleotide-binding</keyword>
<comment type="caution">
    <text evidence="10">The sequence shown here is derived from an EMBL/GenBank/DDBJ whole genome shotgun (WGS) entry which is preliminary data.</text>
</comment>
<feature type="domain" description="Cytidylate kinase" evidence="9">
    <location>
        <begin position="6"/>
        <end position="217"/>
    </location>
</feature>
<dbReference type="RefSeq" id="WP_307445322.1">
    <property type="nucleotide sequence ID" value="NZ_JAUSWP010000007.1"/>
</dbReference>
<proteinExistence type="inferred from homology"/>
<feature type="binding site" evidence="8">
    <location>
        <begin position="10"/>
        <end position="18"/>
    </location>
    <ligand>
        <name>ATP</name>
        <dbReference type="ChEBI" id="CHEBI:30616"/>
    </ligand>
</feature>
<dbReference type="HAMAP" id="MF_00238">
    <property type="entry name" value="Cytidyl_kinase_type1"/>
    <property type="match status" value="1"/>
</dbReference>
<protein>
    <recommendedName>
        <fullName evidence="8">Cytidylate kinase</fullName>
        <shortName evidence="8">CK</shortName>
        <ecNumber evidence="8">2.7.4.25</ecNumber>
    </recommendedName>
    <alternativeName>
        <fullName evidence="8">Cytidine monophosphate kinase</fullName>
        <shortName evidence="8">CMP kinase</shortName>
    </alternativeName>
</protein>
<dbReference type="Pfam" id="PF02224">
    <property type="entry name" value="Cytidylate_kin"/>
    <property type="match status" value="1"/>
</dbReference>
<dbReference type="Gene3D" id="3.40.50.300">
    <property type="entry name" value="P-loop containing nucleotide triphosphate hydrolases"/>
    <property type="match status" value="1"/>
</dbReference>
<evidence type="ECO:0000313" key="11">
    <source>
        <dbReference type="Proteomes" id="UP001236620"/>
    </source>
</evidence>
<gene>
    <name evidence="8" type="primary">cmk</name>
    <name evidence="10" type="ORF">J2Z63_000677</name>
</gene>
<evidence type="ECO:0000256" key="2">
    <source>
        <dbReference type="ARBA" id="ARBA00022679"/>
    </source>
</evidence>
<sequence length="222" mass="25643">MKKLIVAVDGTSGSGKSVTFKKIADIVDYQFIDTGLMYRALTWFCLDQKIDHTDENQVIKLLDKFDYKVDKDDVFVNNVNVTNSLQNNEIINIINYITPIKEVREFMVEKQRDMVKNGGYIEIGRDITSVVLPNADLKIYLDSSIESRAQRRYDQNIKNNIIGKTYDEIKSDLEKRDHTDKTRSTGPLVLVDDAWYIDNSNLTIDQVVDLVVNKIKQLEREK</sequence>
<keyword evidence="11" id="KW-1185">Reference proteome</keyword>
<keyword evidence="4 8" id="KW-0418">Kinase</keyword>
<evidence type="ECO:0000256" key="1">
    <source>
        <dbReference type="ARBA" id="ARBA00009427"/>
    </source>
</evidence>
<evidence type="ECO:0000256" key="7">
    <source>
        <dbReference type="ARBA" id="ARBA00048478"/>
    </source>
</evidence>
<evidence type="ECO:0000256" key="8">
    <source>
        <dbReference type="HAMAP-Rule" id="MF_00238"/>
    </source>
</evidence>
<dbReference type="InterPro" id="IPR003136">
    <property type="entry name" value="Cytidylate_kin"/>
</dbReference>
<comment type="catalytic activity">
    <reaction evidence="6 8">
        <text>dCMP + ATP = dCDP + ADP</text>
        <dbReference type="Rhea" id="RHEA:25094"/>
        <dbReference type="ChEBI" id="CHEBI:30616"/>
        <dbReference type="ChEBI" id="CHEBI:57566"/>
        <dbReference type="ChEBI" id="CHEBI:58593"/>
        <dbReference type="ChEBI" id="CHEBI:456216"/>
        <dbReference type="EC" id="2.7.4.25"/>
    </reaction>
</comment>
<dbReference type="EMBL" id="JAUSWP010000007">
    <property type="protein sequence ID" value="MDQ0568029.1"/>
    <property type="molecule type" value="Genomic_DNA"/>
</dbReference>
<dbReference type="InterPro" id="IPR027417">
    <property type="entry name" value="P-loop_NTPase"/>
</dbReference>
<keyword evidence="5 8" id="KW-0067">ATP-binding</keyword>
<evidence type="ECO:0000313" key="10">
    <source>
        <dbReference type="EMBL" id="MDQ0568029.1"/>
    </source>
</evidence>
<dbReference type="NCBIfam" id="TIGR00017">
    <property type="entry name" value="cmk"/>
    <property type="match status" value="1"/>
</dbReference>